<keyword evidence="4 7" id="KW-0812">Transmembrane</keyword>
<name>A0ABN0P2B5_TRESO</name>
<feature type="transmembrane region" description="Helical" evidence="7">
    <location>
        <begin position="12"/>
        <end position="32"/>
    </location>
</feature>
<feature type="transmembrane region" description="Helical" evidence="7">
    <location>
        <begin position="111"/>
        <end position="133"/>
    </location>
</feature>
<proteinExistence type="inferred from homology"/>
<dbReference type="RefSeq" id="WP_021495801.1">
    <property type="nucleotide sequence ID" value="NZ_AVQI01000082.1"/>
</dbReference>
<dbReference type="Proteomes" id="UP000016646">
    <property type="component" value="Unassembled WGS sequence"/>
</dbReference>
<feature type="domain" description="ABC transmembrane type-1" evidence="8">
    <location>
        <begin position="74"/>
        <end position="264"/>
    </location>
</feature>
<dbReference type="InterPro" id="IPR035906">
    <property type="entry name" value="MetI-like_sf"/>
</dbReference>
<dbReference type="Gene3D" id="1.10.3720.10">
    <property type="entry name" value="MetI-like"/>
    <property type="match status" value="1"/>
</dbReference>
<feature type="transmembrane region" description="Helical" evidence="7">
    <location>
        <begin position="145"/>
        <end position="165"/>
    </location>
</feature>
<keyword evidence="5 7" id="KW-1133">Transmembrane helix</keyword>
<evidence type="ECO:0000256" key="2">
    <source>
        <dbReference type="ARBA" id="ARBA00022448"/>
    </source>
</evidence>
<dbReference type="PANTHER" id="PTHR32243:SF18">
    <property type="entry name" value="INNER MEMBRANE ABC TRANSPORTER PERMEASE PROTEIN YCJP"/>
    <property type="match status" value="1"/>
</dbReference>
<gene>
    <name evidence="9" type="ORF">HMPREF0860_1788</name>
</gene>
<dbReference type="Pfam" id="PF00528">
    <property type="entry name" value="BPD_transp_1"/>
    <property type="match status" value="1"/>
</dbReference>
<keyword evidence="10" id="KW-1185">Reference proteome</keyword>
<evidence type="ECO:0000256" key="3">
    <source>
        <dbReference type="ARBA" id="ARBA00022475"/>
    </source>
</evidence>
<feature type="transmembrane region" description="Helical" evidence="7">
    <location>
        <begin position="214"/>
        <end position="232"/>
    </location>
</feature>
<accession>A0ABN0P2B5</accession>
<feature type="transmembrane region" description="Helical" evidence="7">
    <location>
        <begin position="244"/>
        <end position="264"/>
    </location>
</feature>
<evidence type="ECO:0000256" key="1">
    <source>
        <dbReference type="ARBA" id="ARBA00004651"/>
    </source>
</evidence>
<evidence type="ECO:0000256" key="5">
    <source>
        <dbReference type="ARBA" id="ARBA00022989"/>
    </source>
</evidence>
<comment type="similarity">
    <text evidence="7">Belongs to the binding-protein-dependent transport system permease family.</text>
</comment>
<keyword evidence="3" id="KW-1003">Cell membrane</keyword>
<comment type="caution">
    <text evidence="9">The sequence shown here is derived from an EMBL/GenBank/DDBJ whole genome shotgun (WGS) entry which is preliminary data.</text>
</comment>
<evidence type="ECO:0000256" key="6">
    <source>
        <dbReference type="ARBA" id="ARBA00023136"/>
    </source>
</evidence>
<keyword evidence="6 7" id="KW-0472">Membrane</keyword>
<evidence type="ECO:0000259" key="8">
    <source>
        <dbReference type="PROSITE" id="PS50928"/>
    </source>
</evidence>
<keyword evidence="2 7" id="KW-0813">Transport</keyword>
<evidence type="ECO:0000256" key="7">
    <source>
        <dbReference type="RuleBase" id="RU363032"/>
    </source>
</evidence>
<dbReference type="CDD" id="cd06261">
    <property type="entry name" value="TM_PBP2"/>
    <property type="match status" value="1"/>
</dbReference>
<evidence type="ECO:0000313" key="10">
    <source>
        <dbReference type="Proteomes" id="UP000016646"/>
    </source>
</evidence>
<reference evidence="9 10" key="1">
    <citation type="submission" date="2013-08" db="EMBL/GenBank/DDBJ databases">
        <authorList>
            <person name="Durkin A.S."/>
            <person name="Haft D.R."/>
            <person name="McCorrison J."/>
            <person name="Torralba M."/>
            <person name="Gillis M."/>
            <person name="Haft D.H."/>
            <person name="Methe B."/>
            <person name="Sutton G."/>
            <person name="Nelson K.E."/>
        </authorList>
    </citation>
    <scope>NUCLEOTIDE SEQUENCE [LARGE SCALE GENOMIC DNA]</scope>
    <source>
        <strain evidence="9 10">ATCC 35536</strain>
    </source>
</reference>
<feature type="transmembrane region" description="Helical" evidence="7">
    <location>
        <begin position="78"/>
        <end position="99"/>
    </location>
</feature>
<protein>
    <submittedName>
        <fullName evidence="9">ABC transporter, permease protein</fullName>
    </submittedName>
</protein>
<feature type="transmembrane region" description="Helical" evidence="7">
    <location>
        <begin position="186"/>
        <end position="208"/>
    </location>
</feature>
<dbReference type="PANTHER" id="PTHR32243">
    <property type="entry name" value="MALTOSE TRANSPORT SYSTEM PERMEASE-RELATED"/>
    <property type="match status" value="1"/>
</dbReference>
<comment type="subcellular location">
    <subcellularLocation>
        <location evidence="1 7">Cell membrane</location>
        <topology evidence="1 7">Multi-pass membrane protein</topology>
    </subcellularLocation>
</comment>
<organism evidence="9 10">
    <name type="scientific">Treponema socranskii subsp. socranskii VPI DR56BR1116 = ATCC 35536</name>
    <dbReference type="NCBI Taxonomy" id="1125725"/>
    <lineage>
        <taxon>Bacteria</taxon>
        <taxon>Pseudomonadati</taxon>
        <taxon>Spirochaetota</taxon>
        <taxon>Spirochaetia</taxon>
        <taxon>Spirochaetales</taxon>
        <taxon>Treponemataceae</taxon>
        <taxon>Treponema</taxon>
    </lineage>
</organism>
<evidence type="ECO:0000256" key="4">
    <source>
        <dbReference type="ARBA" id="ARBA00022692"/>
    </source>
</evidence>
<dbReference type="EMBL" id="AVQI01000082">
    <property type="protein sequence ID" value="ERJ98177.1"/>
    <property type="molecule type" value="Genomic_DNA"/>
</dbReference>
<dbReference type="PROSITE" id="PS50928">
    <property type="entry name" value="ABC_TM1"/>
    <property type="match status" value="1"/>
</dbReference>
<evidence type="ECO:0000313" key="9">
    <source>
        <dbReference type="EMBL" id="ERJ98177.1"/>
    </source>
</evidence>
<dbReference type="InterPro" id="IPR050901">
    <property type="entry name" value="BP-dep_ABC_trans_perm"/>
</dbReference>
<dbReference type="InterPro" id="IPR000515">
    <property type="entry name" value="MetI-like"/>
</dbReference>
<sequence length="279" mass="31129">MVIESRYPGKRLLSLFLPLFILLVFILFPFYWTFITSVKPESELYGAVTYWPHSITFVAYQKLFTTTVNFFVAMKNSLIVALCTTVVSLAVSTLAAYAFSRYLFTGRKLLMSMFLCNNMFPTVLLLIPLYSIMRKIGLLHTHASLVLSYTTFTIPFSVWLLNGFLNDLPTSLEEAAMIDGCTRGQAFTKIVLPILVPCLVATGVYIFMNAWNEYTFAMLFTSIATRTIPVALKNLIGQLGVQWDLLTAGGVITIIPVCILFFFAQKRLVAGLTAGAVKG</sequence>
<dbReference type="SUPFAM" id="SSF161098">
    <property type="entry name" value="MetI-like"/>
    <property type="match status" value="1"/>
</dbReference>